<reference evidence="6 7" key="1">
    <citation type="journal article" date="2013" name="Curr. Biol.">
        <title>The Genome of the Foraminiferan Reticulomyxa filosa.</title>
        <authorList>
            <person name="Glockner G."/>
            <person name="Hulsmann N."/>
            <person name="Schleicher M."/>
            <person name="Noegel A.A."/>
            <person name="Eichinger L."/>
            <person name="Gallinger C."/>
            <person name="Pawlowski J."/>
            <person name="Sierra R."/>
            <person name="Euteneuer U."/>
            <person name="Pillet L."/>
            <person name="Moustafa A."/>
            <person name="Platzer M."/>
            <person name="Groth M."/>
            <person name="Szafranski K."/>
            <person name="Schliwa M."/>
        </authorList>
    </citation>
    <scope>NUCLEOTIDE SEQUENCE [LARGE SCALE GENOMIC DNA]</scope>
</reference>
<keyword evidence="3" id="KW-0407">Ion channel</keyword>
<dbReference type="GO" id="GO:0005886">
    <property type="term" value="C:plasma membrane"/>
    <property type="evidence" value="ECO:0007669"/>
    <property type="project" value="TreeGrafter"/>
</dbReference>
<keyword evidence="5" id="KW-0472">Membrane</keyword>
<keyword evidence="1" id="KW-0813">Transport</keyword>
<organism evidence="6 7">
    <name type="scientific">Reticulomyxa filosa</name>
    <dbReference type="NCBI Taxonomy" id="46433"/>
    <lineage>
        <taxon>Eukaryota</taxon>
        <taxon>Sar</taxon>
        <taxon>Rhizaria</taxon>
        <taxon>Retaria</taxon>
        <taxon>Foraminifera</taxon>
        <taxon>Monothalamids</taxon>
        <taxon>Reticulomyxidae</taxon>
        <taxon>Reticulomyxa</taxon>
    </lineage>
</organism>
<dbReference type="GO" id="GO:0051480">
    <property type="term" value="P:regulation of cytosolic calcium ion concentration"/>
    <property type="evidence" value="ECO:0007669"/>
    <property type="project" value="TreeGrafter"/>
</dbReference>
<dbReference type="Proteomes" id="UP000023152">
    <property type="component" value="Unassembled WGS sequence"/>
</dbReference>
<evidence type="ECO:0000256" key="5">
    <source>
        <dbReference type="SAM" id="Phobius"/>
    </source>
</evidence>
<gene>
    <name evidence="6" type="ORF">RFI_22675</name>
</gene>
<keyword evidence="5" id="KW-1133">Transmembrane helix</keyword>
<keyword evidence="5" id="KW-0812">Transmembrane</keyword>
<protein>
    <submittedName>
        <fullName evidence="6">Uncharacterized protein</fullName>
    </submittedName>
</protein>
<keyword evidence="2" id="KW-0406">Ion transport</keyword>
<feature type="compositionally biased region" description="Polar residues" evidence="4">
    <location>
        <begin position="1330"/>
        <end position="1342"/>
    </location>
</feature>
<sequence>MQWQRPNIAAIDDKTLRNFIKADINELCKYLKSARLIRSQFLSKEFVMILEILHFNKSTVINKYLHFYLFIYFFFGAPFHVILKHTCYCPAHGMYGSGGQSVAFIEEVETMKDLIRCYCILQSQCKLEQTWDHFVMEWTNMQTEQHDVHNSSIVLSLHDQQLQLQEHDIIEEPRMFQSLCLQVFRSLNSETVHVATAQGDPNNEEKEGLACLTKHAHMCGQWLFGDNSELKRQHKPLNKYNFVHSNVFIDMLLQYYWEFNELQNCTKYVRKKALHIWKYIEFWLDQKQEIKDKELIDAAKSSDDNKRVIKQLVAFLYGFGEENYKWIQNNDGLYLYLIQVFATCDNYDRVLQFMPLNAPNNQAEVIFNIPGRKEILLSHCCFLDEWIEGLYSEPNPTGQTAATKPSFGTFDTTAIYPLNWLSVAEFMRNSPLEFLRLTMCKFEGKSSILTDSKVHWNSPLLQKDVCLRIIFPRHISIENVEQSELERILDYLFSERNALKKNAIEKARGQKQVEQHGKKVKMEVVNEDKEDGVDTESISLPSVSSKFIEELETEMIPNSQEKKKQSLTVWNFLHDQSLANGIISYYYHNEWNTRNLEDNTLEVAKQGSGKSHSKQQQAPCRHFKIPTYNIMEDRTNNHQFAIPRNFHYRLLHRYEYSSNMFFFRFRVSSMFGEIAVRLAQTPHDYLYQLKIIPDKSNNYLDRIVIEVQGEMHEEVIMCKGVSFDRICGKWFTLYFSNDSFFLLGEYIKDVQQLHTYIEKKNSYLQNIILCHKKVYERMNHLYWVGFCSEQEVTISSPDTDNSIMGSWMKWLELLDSNKIFSQIVRHKSEVLKMKQLRNKRFKLAYFYYNNKYTYTYTHICIYMVPQELIQRIDPYKHAFKNVLIDRIFAANNPSYGHLGDIIKHLDEDLRPLRPQFRIVPSSCCGYKQAIEINCEHMVTATVVNELIVTNNKLLQMFGDEFIVTKQVGYDCFQMDSQLWSFMFKHCQELLHISDILVNPGTNNLHSQFRHVNEVIRGHTLYNTHINSPNNHYISNDTGFNLNLFSHSVGKTDNANDYNHATPSAQKKDAIDITSCRYYNTCIHLDNLLLNLFVRSKEFGSKQQHQLNTANDHLINQNEDLATAASPKRKKLMGKKKIDVVLSRVEHELINDGETRVFRVHYQHPENLKKEVMIYTFEILRELNIELLQRLYHMRHARCQSCTVDYAWEEITEHKGRAQNGKTKTELELFEIDNAIDRLKKCPIWPYLTVVKSREGTIQTLNPNEVAYVYRGGKTSLTSNNALPMLHSFTQNGQLRRMIYYEIEIVSCGNSKNICMGASLPFSQKKEASFTAQTNSDQFDKTQNNNNSNNNNNDNTIDETYYNHNMTTDNNINCSLFRQVFQFPSSAQPGQRPFSWGLNGELGTLLDSNGADLQYGIPFKDSMIIGCAVYFRLPESKSPEYLTQLLNCKDMEEVQRMKLEDTCSVFFTYGGLALKLYPSQDAEVSLLSPDMLSQIYAVTSVGSEDCHLKFNFGPRFHFAYANDMFDAVFREAEISNQLKKGNSSVDIKSNAFSFSDTQRSSSIFKPNHFPNGGALPNIKVSVQSTHSEPLENENFLAPIEEEIMEQVIWIVLLLLIFQCKLDDNNDTTNESQNGSVKKNNDKMRITSEGNGNEEVWETNEQKLHVKYDALLNKALMCYYFYLKPLQERTAQELYELLIQFEVLNFATELIDVDTTGEEFCTWETTITEWLQSENLERKDLAHRYLQSKVSHKKIIQEFKDVMVEVCNKLQYARVIPQDKETILSVQHIPDAFKELAKEQNIQNQNALIRLWKIICQQRKLSTSVDELMQIKQEFFLDFLSFHMSSDNTIQLILELLDSWCCGENANERILSKFSGDFELKILLSGLIRSSKNPISAALQMSQFLIASKSKYPEIETEIEEVAQHVQIIAGGILDSVQSNRLALLALEASNSLDMAIDFNLASFLAHPRVQLLKEIIWTSSPEFILTTTSAETFRKRGSQLLAWAHAFCNDYKRLFTLESLTFLKHFLLGTRYHMSWFYSPIGKIQIEFFFYLMYLVCLVYIGQKQRDTTVYDQVVPFEHIFYICNFSFICVELKQVVSSGLNAYLSDHSNHIGVVIMSMYITMFGIRLSGATMAKCINTEIHSCVDQKLNVFYLLCWFILIIAVCCRICYMMLVFQNMGLIVKALTKMFIDASSVLSFLLLFTVGFALSMLIISSKNVSSYLTFNSSCRTVLLGIILKKTNKN</sequence>
<evidence type="ECO:0000313" key="6">
    <source>
        <dbReference type="EMBL" id="ETO14694.1"/>
    </source>
</evidence>
<evidence type="ECO:0000256" key="2">
    <source>
        <dbReference type="ARBA" id="ARBA00023065"/>
    </source>
</evidence>
<dbReference type="GO" id="GO:0034703">
    <property type="term" value="C:cation channel complex"/>
    <property type="evidence" value="ECO:0007669"/>
    <property type="project" value="TreeGrafter"/>
</dbReference>
<comment type="caution">
    <text evidence="6">The sequence shown here is derived from an EMBL/GenBank/DDBJ whole genome shotgun (WGS) entry which is preliminary data.</text>
</comment>
<feature type="region of interest" description="Disordered" evidence="4">
    <location>
        <begin position="1330"/>
        <end position="1358"/>
    </location>
</feature>
<feature type="transmembrane region" description="Helical" evidence="5">
    <location>
        <begin position="2194"/>
        <end position="2212"/>
    </location>
</feature>
<feature type="transmembrane region" description="Helical" evidence="5">
    <location>
        <begin position="2073"/>
        <end position="2090"/>
    </location>
</feature>
<evidence type="ECO:0000256" key="1">
    <source>
        <dbReference type="ARBA" id="ARBA00022448"/>
    </source>
</evidence>
<dbReference type="OrthoDB" id="25840at2759"/>
<dbReference type="PANTHER" id="PTHR10117:SF54">
    <property type="entry name" value="TRANSIENT RECEPTOR POTENTIAL-GAMMA PROTEIN"/>
    <property type="match status" value="1"/>
</dbReference>
<dbReference type="EMBL" id="ASPP01019853">
    <property type="protein sequence ID" value="ETO14694.1"/>
    <property type="molecule type" value="Genomic_DNA"/>
</dbReference>
<dbReference type="PANTHER" id="PTHR10117">
    <property type="entry name" value="TRANSIENT RECEPTOR POTENTIAL CHANNEL"/>
    <property type="match status" value="1"/>
</dbReference>
<evidence type="ECO:0000256" key="3">
    <source>
        <dbReference type="ARBA" id="ARBA00023303"/>
    </source>
</evidence>
<accession>X6MLD4</accession>
<evidence type="ECO:0000256" key="4">
    <source>
        <dbReference type="SAM" id="MobiDB-lite"/>
    </source>
</evidence>
<feature type="compositionally biased region" description="Polar residues" evidence="4">
    <location>
        <begin position="1626"/>
        <end position="1636"/>
    </location>
</feature>
<feature type="compositionally biased region" description="Low complexity" evidence="4">
    <location>
        <begin position="1343"/>
        <end position="1354"/>
    </location>
</feature>
<feature type="transmembrane region" description="Helical" evidence="5">
    <location>
        <begin position="64"/>
        <end position="83"/>
    </location>
</feature>
<proteinExistence type="predicted"/>
<dbReference type="GO" id="GO:0070679">
    <property type="term" value="F:inositol 1,4,5 trisphosphate binding"/>
    <property type="evidence" value="ECO:0007669"/>
    <property type="project" value="TreeGrafter"/>
</dbReference>
<feature type="transmembrane region" description="Helical" evidence="5">
    <location>
        <begin position="2043"/>
        <end position="2061"/>
    </location>
</feature>
<feature type="region of interest" description="Disordered" evidence="4">
    <location>
        <begin position="1626"/>
        <end position="1650"/>
    </location>
</feature>
<feature type="transmembrane region" description="Helical" evidence="5">
    <location>
        <begin position="2150"/>
        <end position="2174"/>
    </location>
</feature>
<name>X6MLD4_RETFI</name>
<dbReference type="InterPro" id="IPR002153">
    <property type="entry name" value="TRPC_channel"/>
</dbReference>
<keyword evidence="7" id="KW-1185">Reference proteome</keyword>
<dbReference type="Gene3D" id="2.60.120.920">
    <property type="match status" value="1"/>
</dbReference>
<dbReference type="GO" id="GO:0015279">
    <property type="term" value="F:store-operated calcium channel activity"/>
    <property type="evidence" value="ECO:0007669"/>
    <property type="project" value="TreeGrafter"/>
</dbReference>
<feature type="transmembrane region" description="Helical" evidence="5">
    <location>
        <begin position="2110"/>
        <end position="2129"/>
    </location>
</feature>
<dbReference type="InterPro" id="IPR043136">
    <property type="entry name" value="B30.2/SPRY_sf"/>
</dbReference>
<evidence type="ECO:0000313" key="7">
    <source>
        <dbReference type="Proteomes" id="UP000023152"/>
    </source>
</evidence>